<dbReference type="PANTHER" id="PTHR33886:SF8">
    <property type="entry name" value="UNSATURATED RHAMNOGALACTURONAN HYDROLASE (EUROFUNG)"/>
    <property type="match status" value="1"/>
</dbReference>
<dbReference type="OrthoDB" id="6381507at2"/>
<evidence type="ECO:0000256" key="2">
    <source>
        <dbReference type="SAM" id="SignalP"/>
    </source>
</evidence>
<dbReference type="Pfam" id="PF14258">
    <property type="entry name" value="DUF4350"/>
    <property type="match status" value="1"/>
</dbReference>
<name>I2GMW9_9BACT</name>
<feature type="domain" description="DUF4350" evidence="3">
    <location>
        <begin position="437"/>
        <end position="602"/>
    </location>
</feature>
<reference evidence="4 5" key="1">
    <citation type="journal article" date="2012" name="J. Bacteriol.">
        <title>Genome Sequence of the Filamentous Bacterium Fibrisoma limi BUZ 3T.</title>
        <authorList>
            <person name="Filippini M."/>
            <person name="Qi W."/>
            <person name="Jaenicke S."/>
            <person name="Goesmann A."/>
            <person name="Smits T.H."/>
            <person name="Bagheri H.C."/>
        </authorList>
    </citation>
    <scope>NUCLEOTIDE SEQUENCE [LARGE SCALE GENOMIC DNA]</scope>
    <source>
        <strain evidence="5">BUZ 3T</strain>
    </source>
</reference>
<dbReference type="SUPFAM" id="SSF48208">
    <property type="entry name" value="Six-hairpin glycosidases"/>
    <property type="match status" value="1"/>
</dbReference>
<evidence type="ECO:0000313" key="4">
    <source>
        <dbReference type="EMBL" id="CCH55247.1"/>
    </source>
</evidence>
<keyword evidence="2" id="KW-0732">Signal</keyword>
<dbReference type="GO" id="GO:0005975">
    <property type="term" value="P:carbohydrate metabolic process"/>
    <property type="evidence" value="ECO:0007669"/>
    <property type="project" value="InterPro"/>
</dbReference>
<accession>I2GMW9</accession>
<dbReference type="Gene3D" id="1.50.10.10">
    <property type="match status" value="1"/>
</dbReference>
<organism evidence="4 5">
    <name type="scientific">Fibrisoma limi BUZ 3</name>
    <dbReference type="NCBI Taxonomy" id="1185876"/>
    <lineage>
        <taxon>Bacteria</taxon>
        <taxon>Pseudomonadati</taxon>
        <taxon>Bacteroidota</taxon>
        <taxon>Cytophagia</taxon>
        <taxon>Cytophagales</taxon>
        <taxon>Spirosomataceae</taxon>
        <taxon>Fibrisoma</taxon>
    </lineage>
</organism>
<dbReference type="Gene3D" id="3.40.50.880">
    <property type="match status" value="1"/>
</dbReference>
<gene>
    <name evidence="4" type="ORF">BN8_04491</name>
</gene>
<dbReference type="InterPro" id="IPR025646">
    <property type="entry name" value="DUF4350"/>
</dbReference>
<evidence type="ECO:0000259" key="3">
    <source>
        <dbReference type="Pfam" id="PF14258"/>
    </source>
</evidence>
<dbReference type="SUPFAM" id="SSF52317">
    <property type="entry name" value="Class I glutamine amidotransferase-like"/>
    <property type="match status" value="1"/>
</dbReference>
<dbReference type="STRING" id="1185876.BN8_04491"/>
<keyword evidence="1 4" id="KW-0378">Hydrolase</keyword>
<sequence>MLIRFLFAFLFIVPSVFAQTKPWSQKMADTFMARHNDSIVTGNQKNARWDYEQGLVLKAIERVWNRTGDGKYYDYILNNINQFVGKDGSIRTYKPGDYNLDNIATGRLLLMLSQQTQPGRERYQKAATLLRQQLKEQPRTKEGGFWHKQQYPNQMWLDGLYMAEPFYAEHALLFNEPTAFDDIANQFALIEKHLIDPKTGLLYHGYDESRQQRWANSKTGQSPTFWGRALGWYAMSLVDVLDYFPDNHPERTQLVSYLQRLMPVLVQYQDPASGGWYQIIDQGSRQGNYIESSATSMLVYALAKGVRKGYLPNSLLNNARRGYQGVLDKFVKSDTDGLFSLDGVVSVGGLGGEPYRDGSYAYYLSEPIRKNDLKGIGSFIMASVEMEIAAEQSVGAGKTVGLDYYFNNEYRSTATGQERFHYTWEDRTHSGFWLWGSIFQDLGANTQAVTIAPTSSSLNALDVYIIVDPDSPKEAKQPNYVRAQDVKAISDWVKAGGVLVLMANDTANCEIPHFNQLAQAFGIRFMDKNRNSVEGTKWEQGRLDIPANHPIFKHTNTVYIKDLATLDIQAPATAVLKADNDVIIAVSQYGKGTVFAVGDPWLYNEYTDGRRIPATYQNFSAAKDLAIWLLIESKKGLRTQK</sequence>
<dbReference type="GO" id="GO:0016787">
    <property type="term" value="F:hydrolase activity"/>
    <property type="evidence" value="ECO:0007669"/>
    <property type="project" value="UniProtKB-KW"/>
</dbReference>
<evidence type="ECO:0000313" key="5">
    <source>
        <dbReference type="Proteomes" id="UP000009309"/>
    </source>
</evidence>
<keyword evidence="5" id="KW-1185">Reference proteome</keyword>
<feature type="chain" id="PRO_5003659747" evidence="2">
    <location>
        <begin position="19"/>
        <end position="641"/>
    </location>
</feature>
<dbReference type="InterPro" id="IPR010905">
    <property type="entry name" value="Glyco_hydro_88"/>
</dbReference>
<dbReference type="AlphaFoldDB" id="I2GMW9"/>
<feature type="signal peptide" evidence="2">
    <location>
        <begin position="1"/>
        <end position="18"/>
    </location>
</feature>
<proteinExistence type="predicted"/>
<dbReference type="InterPro" id="IPR029062">
    <property type="entry name" value="Class_I_gatase-like"/>
</dbReference>
<dbReference type="EMBL" id="CAIT01000009">
    <property type="protein sequence ID" value="CCH55247.1"/>
    <property type="molecule type" value="Genomic_DNA"/>
</dbReference>
<dbReference type="InterPro" id="IPR052043">
    <property type="entry name" value="PolySaccharide_Degr_Enz"/>
</dbReference>
<dbReference type="PANTHER" id="PTHR33886">
    <property type="entry name" value="UNSATURATED RHAMNOGALACTURONAN HYDROLASE (EUROFUNG)"/>
    <property type="match status" value="1"/>
</dbReference>
<dbReference type="InterPro" id="IPR012341">
    <property type="entry name" value="6hp_glycosidase-like_sf"/>
</dbReference>
<comment type="caution">
    <text evidence="4">The sequence shown here is derived from an EMBL/GenBank/DDBJ whole genome shotgun (WGS) entry which is preliminary data.</text>
</comment>
<protein>
    <submittedName>
        <fullName evidence="4">Glycosyl hydrolase family 88</fullName>
    </submittedName>
</protein>
<dbReference type="InterPro" id="IPR008928">
    <property type="entry name" value="6-hairpin_glycosidase_sf"/>
</dbReference>
<dbReference type="Proteomes" id="UP000009309">
    <property type="component" value="Unassembled WGS sequence"/>
</dbReference>
<dbReference type="eggNOG" id="COG4225">
    <property type="taxonomic scope" value="Bacteria"/>
</dbReference>
<dbReference type="RefSeq" id="WP_009283817.1">
    <property type="nucleotide sequence ID" value="NZ_CAIT01000009.1"/>
</dbReference>
<evidence type="ECO:0000256" key="1">
    <source>
        <dbReference type="ARBA" id="ARBA00022801"/>
    </source>
</evidence>
<dbReference type="Pfam" id="PF07470">
    <property type="entry name" value="Glyco_hydro_88"/>
    <property type="match status" value="1"/>
</dbReference>